<name>A0A8S5RWE8_9CAUD</name>
<proteinExistence type="predicted"/>
<sequence length="39" mass="4540">MNKELDRIVANSPDGLKNNPIFKELVNEITKNKEKENQK</sequence>
<accession>A0A8S5RWE8</accession>
<reference evidence="1" key="1">
    <citation type="journal article" date="2021" name="Proc. Natl. Acad. Sci. U.S.A.">
        <title>A Catalog of Tens of Thousands of Viruses from Human Metagenomes Reveals Hidden Associations with Chronic Diseases.</title>
        <authorList>
            <person name="Tisza M.J."/>
            <person name="Buck C.B."/>
        </authorList>
    </citation>
    <scope>NUCLEOTIDE SEQUENCE</scope>
    <source>
        <strain evidence="1">CtHip2</strain>
    </source>
</reference>
<evidence type="ECO:0000313" key="1">
    <source>
        <dbReference type="EMBL" id="DAF42929.1"/>
    </source>
</evidence>
<dbReference type="EMBL" id="BK032497">
    <property type="protein sequence ID" value="DAF42929.1"/>
    <property type="molecule type" value="Genomic_DNA"/>
</dbReference>
<protein>
    <submittedName>
        <fullName evidence="1">Uncharacterized protein</fullName>
    </submittedName>
</protein>
<organism evidence="1">
    <name type="scientific">Siphoviridae sp. ctHip2</name>
    <dbReference type="NCBI Taxonomy" id="2827830"/>
    <lineage>
        <taxon>Viruses</taxon>
        <taxon>Duplodnaviria</taxon>
        <taxon>Heunggongvirae</taxon>
        <taxon>Uroviricota</taxon>
        <taxon>Caudoviricetes</taxon>
    </lineage>
</organism>